<feature type="active site" description="Proton acceptor" evidence="3">
    <location>
        <position position="279"/>
    </location>
</feature>
<dbReference type="InterPro" id="IPR036291">
    <property type="entry name" value="NAD(P)-bd_dom_sf"/>
</dbReference>
<dbReference type="PANTHER" id="PTHR23406:SF32">
    <property type="entry name" value="NADP-DEPENDENT MALIC ENZYME"/>
    <property type="match status" value="1"/>
</dbReference>
<reference evidence="9" key="1">
    <citation type="journal article" date="2014" name="PLoS ONE">
        <title>Phylogeny of c4-photosynthesis enzymes based on algal transcriptomic and genomic data supports an archaeal/proteobacterial origin and multiple duplication for most c4-related genes.</title>
        <authorList>
            <person name="Chi S."/>
            <person name="Wu S."/>
            <person name="Yu J."/>
            <person name="Wang X."/>
            <person name="Tang X."/>
            <person name="Liu T."/>
        </authorList>
    </citation>
    <scope>NUCLEOTIDE SEQUENCE</scope>
    <source>
        <strain evidence="9">RWXW-2001109</strain>
    </source>
</reference>
<evidence type="ECO:0000256" key="4">
    <source>
        <dbReference type="PIRSR" id="PIRSR000106-2"/>
    </source>
</evidence>
<comment type="similarity">
    <text evidence="1">Belongs to the malic enzymes family.</text>
</comment>
<organism evidence="9">
    <name type="scientific">Sargassum horneri</name>
    <dbReference type="NCBI Taxonomy" id="74089"/>
    <lineage>
        <taxon>Eukaryota</taxon>
        <taxon>Sar</taxon>
        <taxon>Stramenopiles</taxon>
        <taxon>Ochrophyta</taxon>
        <taxon>PX clade</taxon>
        <taxon>Phaeophyceae</taxon>
        <taxon>Fucales</taxon>
        <taxon>Sargassaceae</taxon>
        <taxon>Sargassum</taxon>
    </lineage>
</organism>
<dbReference type="Gene3D" id="3.40.50.720">
    <property type="entry name" value="NAD(P)-binding Rossmann-like Domain"/>
    <property type="match status" value="1"/>
</dbReference>
<dbReference type="InterPro" id="IPR012301">
    <property type="entry name" value="Malic_N_dom"/>
</dbReference>
<dbReference type="GO" id="GO:0005739">
    <property type="term" value="C:mitochondrion"/>
    <property type="evidence" value="ECO:0007669"/>
    <property type="project" value="TreeGrafter"/>
</dbReference>
<dbReference type="GO" id="GO:0046872">
    <property type="term" value="F:metal ion binding"/>
    <property type="evidence" value="ECO:0007669"/>
    <property type="project" value="UniProtKB-KW"/>
</dbReference>
<dbReference type="InterPro" id="IPR046346">
    <property type="entry name" value="Aminoacid_DH-like_N_sf"/>
</dbReference>
<dbReference type="SMART" id="SM00919">
    <property type="entry name" value="Malic_M"/>
    <property type="match status" value="1"/>
</dbReference>
<dbReference type="GO" id="GO:0006108">
    <property type="term" value="P:malate metabolic process"/>
    <property type="evidence" value="ECO:0007669"/>
    <property type="project" value="TreeGrafter"/>
</dbReference>
<evidence type="ECO:0000256" key="1">
    <source>
        <dbReference type="ARBA" id="ARBA00008785"/>
    </source>
</evidence>
<protein>
    <submittedName>
        <fullName evidence="9">Malic enzyme</fullName>
    </submittedName>
</protein>
<feature type="domain" description="Malic enzyme N-terminal" evidence="8">
    <location>
        <begin position="185"/>
        <end position="365"/>
    </location>
</feature>
<name>A0A097IUJ1_9PHAE</name>
<evidence type="ECO:0000256" key="2">
    <source>
        <dbReference type="ARBA" id="ARBA00023002"/>
    </source>
</evidence>
<dbReference type="InterPro" id="IPR001891">
    <property type="entry name" value="Malic_OxRdtase"/>
</dbReference>
<dbReference type="GO" id="GO:0004471">
    <property type="term" value="F:malate dehydrogenase (decarboxylating) (NAD+) activity"/>
    <property type="evidence" value="ECO:0007669"/>
    <property type="project" value="TreeGrafter"/>
</dbReference>
<dbReference type="SUPFAM" id="SSF51735">
    <property type="entry name" value="NAD(P)-binding Rossmann-fold domains"/>
    <property type="match status" value="1"/>
</dbReference>
<feature type="binding site" evidence="5">
    <location>
        <position position="351"/>
    </location>
    <ligand>
        <name>a divalent metal cation</name>
        <dbReference type="ChEBI" id="CHEBI:60240"/>
    </ligand>
</feature>
<feature type="binding site" evidence="4">
    <location>
        <position position="522"/>
    </location>
    <ligand>
        <name>(S)-malate</name>
        <dbReference type="ChEBI" id="CHEBI:15589"/>
    </ligand>
</feature>
<dbReference type="Pfam" id="PF00390">
    <property type="entry name" value="malic"/>
    <property type="match status" value="1"/>
</dbReference>
<evidence type="ECO:0000256" key="6">
    <source>
        <dbReference type="SAM" id="MobiDB-lite"/>
    </source>
</evidence>
<feature type="binding site" evidence="4">
    <location>
        <position position="261"/>
    </location>
    <ligand>
        <name>(S)-malate</name>
        <dbReference type="ChEBI" id="CHEBI:15589"/>
    </ligand>
</feature>
<evidence type="ECO:0000259" key="7">
    <source>
        <dbReference type="SMART" id="SM00919"/>
    </source>
</evidence>
<feature type="binding site" evidence="4">
    <location>
        <position position="566"/>
    </location>
    <ligand>
        <name>(S)-malate</name>
        <dbReference type="ChEBI" id="CHEBI:15589"/>
    </ligand>
</feature>
<dbReference type="SUPFAM" id="SSF53223">
    <property type="entry name" value="Aminoacid dehydrogenase-like, N-terminal domain"/>
    <property type="match status" value="1"/>
</dbReference>
<feature type="active site" description="Proton donor" evidence="3">
    <location>
        <position position="208"/>
    </location>
</feature>
<evidence type="ECO:0000256" key="3">
    <source>
        <dbReference type="PIRSR" id="PIRSR000106-1"/>
    </source>
</evidence>
<comment type="cofactor">
    <cofactor evidence="5">
        <name>Mg(2+)</name>
        <dbReference type="ChEBI" id="CHEBI:18420"/>
    </cofactor>
    <cofactor evidence="5">
        <name>Mn(2+)</name>
        <dbReference type="ChEBI" id="CHEBI:29035"/>
    </cofactor>
    <text evidence="5">Divalent metal cations. Prefers magnesium or manganese.</text>
</comment>
<proteinExistence type="evidence at transcript level"/>
<dbReference type="GO" id="GO:0051287">
    <property type="term" value="F:NAD binding"/>
    <property type="evidence" value="ECO:0007669"/>
    <property type="project" value="InterPro"/>
</dbReference>
<dbReference type="NCBIfam" id="NF010052">
    <property type="entry name" value="PRK13529.1"/>
    <property type="match status" value="1"/>
</dbReference>
<evidence type="ECO:0000256" key="5">
    <source>
        <dbReference type="PIRSR" id="PIRSR000106-3"/>
    </source>
</evidence>
<dbReference type="Gene3D" id="3.40.50.10380">
    <property type="entry name" value="Malic enzyme, N-terminal domain"/>
    <property type="match status" value="1"/>
</dbReference>
<feature type="domain" description="Malic enzyme NAD-binding" evidence="7">
    <location>
        <begin position="375"/>
        <end position="635"/>
    </location>
</feature>
<dbReference type="SMART" id="SM01274">
    <property type="entry name" value="malic"/>
    <property type="match status" value="1"/>
</dbReference>
<accession>A0A097IUJ1</accession>
<feature type="region of interest" description="Disordered" evidence="6">
    <location>
        <begin position="49"/>
        <end position="73"/>
    </location>
</feature>
<feature type="binding site" evidence="5">
    <location>
        <position position="350"/>
    </location>
    <ligand>
        <name>a divalent metal cation</name>
        <dbReference type="ChEBI" id="CHEBI:60240"/>
    </ligand>
</feature>
<dbReference type="Pfam" id="PF03949">
    <property type="entry name" value="Malic_M"/>
    <property type="match status" value="1"/>
</dbReference>
<dbReference type="InterPro" id="IPR012302">
    <property type="entry name" value="Malic_NAD-bd"/>
</dbReference>
<dbReference type="PIRSF" id="PIRSF000106">
    <property type="entry name" value="ME"/>
    <property type="match status" value="1"/>
</dbReference>
<feature type="binding site" evidence="5">
    <location>
        <position position="374"/>
    </location>
    <ligand>
        <name>a divalent metal cation</name>
        <dbReference type="ChEBI" id="CHEBI:60240"/>
    </ligand>
</feature>
<keyword evidence="5" id="KW-0479">Metal-binding</keyword>
<dbReference type="AlphaFoldDB" id="A0A097IUJ1"/>
<dbReference type="PANTHER" id="PTHR23406">
    <property type="entry name" value="MALIC ENZYME-RELATED"/>
    <property type="match status" value="1"/>
</dbReference>
<dbReference type="EMBL" id="KM113549">
    <property type="protein sequence ID" value="AIT70135.1"/>
    <property type="molecule type" value="mRNA"/>
</dbReference>
<evidence type="ECO:0000259" key="8">
    <source>
        <dbReference type="SMART" id="SM01274"/>
    </source>
</evidence>
<sequence length="702" mass="77841">MIRRFPFLSRKLQPPSVRHPALLQRWKKSNFSCALWAPSSTVRSLATGTVAGHSSDDDPSLSDNRQLERVSVQRSDGEMRWRYYKGFPDGRQELPTYVRQLGPAVLANPHINKGTAFLWSERERFHLRGLLPARMVSMEDQTDRVVEEFREGAWDKAARDPNDEMVSAGLTPDNIRKWEYLTGIQGQNETLYYRVLLDNFEEMASVVYTPTVGWACMNFSRMFRVARGMYFSSRDKGHMVSIAYNWPSHEVDAIVVTDGSRILGLGDLGMNGMGISIGKLDLYVAAAGFHPARVLPCVVDVGTNNDKLLEDKNYLGLNQRRLEGEEYLQVMDEFVAAVKARWPKVIIQFEDFRTEYASKLLERYRHHHLCFNDDIQGTAATALAGIYAGLAAMDRPYSDIRHLRFVVCGAGSAGMGVVLWLFKAMEKHGAGPEEAARKFWILDADGLITTARGDSFDETTRRFARPEGGDELNDGANVEEVVTKIRPEVLLGLSGAGRIWSPETITALAEGTERPLIFPMSNPSHKSECSAEDAAKYADGRGIFASGSPFEDVTYKGKVLPSNQSNNLYVFPGLALGAKLCQATLVTDGMIMAASEALASCNHPEDLVKGRIYPGLSDVRSISARVAAAVMRQAHSEGIATHPKAVAVMDREARADDNGEEEDDAKRIVGGVKQTLLETYILNQMYDPVYAPLAYVPPGVLE</sequence>
<gene>
    <name evidence="9" type="primary">me</name>
</gene>
<keyword evidence="2" id="KW-0560">Oxidoreductase</keyword>
<dbReference type="PRINTS" id="PR00072">
    <property type="entry name" value="MALOXRDTASE"/>
</dbReference>
<dbReference type="InterPro" id="IPR037062">
    <property type="entry name" value="Malic_N_dom_sf"/>
</dbReference>
<evidence type="ECO:0000313" key="9">
    <source>
        <dbReference type="EMBL" id="AIT70135.1"/>
    </source>
</evidence>